<dbReference type="PANTHER" id="PTHR47331:SF5">
    <property type="entry name" value="RIBONUCLEASE H"/>
    <property type="match status" value="1"/>
</dbReference>
<organism evidence="2 3">
    <name type="scientific">Trichonephila clavata</name>
    <name type="common">Joro spider</name>
    <name type="synonym">Nephila clavata</name>
    <dbReference type="NCBI Taxonomy" id="2740835"/>
    <lineage>
        <taxon>Eukaryota</taxon>
        <taxon>Metazoa</taxon>
        <taxon>Ecdysozoa</taxon>
        <taxon>Arthropoda</taxon>
        <taxon>Chelicerata</taxon>
        <taxon>Arachnida</taxon>
        <taxon>Araneae</taxon>
        <taxon>Araneomorphae</taxon>
        <taxon>Entelegynae</taxon>
        <taxon>Araneoidea</taxon>
        <taxon>Nephilidae</taxon>
        <taxon>Trichonephila</taxon>
    </lineage>
</organism>
<dbReference type="AlphaFoldDB" id="A0A8X6G7D9"/>
<accession>A0A8X6G7D9</accession>
<dbReference type="Proteomes" id="UP000887116">
    <property type="component" value="Unassembled WGS sequence"/>
</dbReference>
<protein>
    <submittedName>
        <fullName evidence="2">Retrovirus-related Pol polyprotein from transposon 17.6</fullName>
    </submittedName>
</protein>
<sequence>MFYIPTVNGAQKKATAFIPKVQEILNSIKNSFEPTTSTVCASSSYNAYNSKQAHILLCTALIRVRNSKQELVKCRCLLDTGSQRSFILNECAKKLGLTIRDSSATISCLGSFNTVINGEVDLLFTSHFESDFQISTSAFVIEKVTDKIPHVSLPANICYKFNDLRLADLSFHKSANIDILLGANVFLNLINGEIIKRAPNLPFAMSTKLGWIISGTTNLESPNSNPVVVNHLSVNTDNLVKSFWELESIPNSSPLTREEKQCELRFEEHHTRDNNGRYSVMLPFKPNRKENPADCASRGLLPSELVDHKLWWFGPKWLMTSDTPFPTNVPNCQEALKEERKKTSCAVGLSVEELPIISRVSSFRKLQRVLAWCLRFISNAKLTSTERKFGALTTKELEKGLVCCIKQVQVTNFASELKCLQSGKPLPANSRILNLYTFIDNDEQSETPIPPIRVFLSSLLSH</sequence>
<dbReference type="PANTHER" id="PTHR47331">
    <property type="entry name" value="PHD-TYPE DOMAIN-CONTAINING PROTEIN"/>
    <property type="match status" value="1"/>
</dbReference>
<evidence type="ECO:0000313" key="2">
    <source>
        <dbReference type="EMBL" id="GFQ95969.1"/>
    </source>
</evidence>
<dbReference type="InterPro" id="IPR021109">
    <property type="entry name" value="Peptidase_aspartic_dom_sf"/>
</dbReference>
<feature type="domain" description="DUF1758" evidence="1">
    <location>
        <begin position="73"/>
        <end position="215"/>
    </location>
</feature>
<evidence type="ECO:0000259" key="1">
    <source>
        <dbReference type="Pfam" id="PF05585"/>
    </source>
</evidence>
<comment type="caution">
    <text evidence="2">The sequence shown here is derived from an EMBL/GenBank/DDBJ whole genome shotgun (WGS) entry which is preliminary data.</text>
</comment>
<dbReference type="EMBL" id="BMAO01004632">
    <property type="protein sequence ID" value="GFQ95969.1"/>
    <property type="molecule type" value="Genomic_DNA"/>
</dbReference>
<gene>
    <name evidence="2" type="primary">X975_23944</name>
    <name evidence="2" type="ORF">TNCT_611921</name>
</gene>
<proteinExistence type="predicted"/>
<dbReference type="Gene3D" id="2.40.70.10">
    <property type="entry name" value="Acid Proteases"/>
    <property type="match status" value="1"/>
</dbReference>
<evidence type="ECO:0000313" key="3">
    <source>
        <dbReference type="Proteomes" id="UP000887116"/>
    </source>
</evidence>
<dbReference type="Pfam" id="PF05585">
    <property type="entry name" value="DUF1758"/>
    <property type="match status" value="1"/>
</dbReference>
<dbReference type="OrthoDB" id="8065733at2759"/>
<dbReference type="InterPro" id="IPR008737">
    <property type="entry name" value="DUF1758"/>
</dbReference>
<reference evidence="2" key="1">
    <citation type="submission" date="2020-07" db="EMBL/GenBank/DDBJ databases">
        <title>Multicomponent nature underlies the extraordinary mechanical properties of spider dragline silk.</title>
        <authorList>
            <person name="Kono N."/>
            <person name="Nakamura H."/>
            <person name="Mori M."/>
            <person name="Yoshida Y."/>
            <person name="Ohtoshi R."/>
            <person name="Malay A.D."/>
            <person name="Moran D.A.P."/>
            <person name="Tomita M."/>
            <person name="Numata K."/>
            <person name="Arakawa K."/>
        </authorList>
    </citation>
    <scope>NUCLEOTIDE SEQUENCE</scope>
</reference>
<name>A0A8X6G7D9_TRICU</name>
<keyword evidence="3" id="KW-1185">Reference proteome</keyword>